<name>A0A0A2T932_9BACI</name>
<accession>A0A0A2T932</accession>
<proteinExistence type="predicted"/>
<dbReference type="Proteomes" id="UP000030147">
    <property type="component" value="Unassembled WGS sequence"/>
</dbReference>
<reference evidence="1 2" key="1">
    <citation type="journal article" date="2015" name="Stand. Genomic Sci.">
        <title>High quality draft genome sequence of the moderately halophilic bacterium Pontibacillus yanchengensis Y32(T) and comparison among Pontibacillus genomes.</title>
        <authorList>
            <person name="Huang J."/>
            <person name="Qiao Z.X."/>
            <person name="Tang J.W."/>
            <person name="Wang G."/>
        </authorList>
    </citation>
    <scope>NUCLEOTIDE SEQUENCE [LARGE SCALE GENOMIC DNA]</scope>
    <source>
        <strain evidence="1 2">Y32</strain>
    </source>
</reference>
<keyword evidence="2" id="KW-1185">Reference proteome</keyword>
<dbReference type="SUPFAM" id="SSF82784">
    <property type="entry name" value="OsmC-like"/>
    <property type="match status" value="1"/>
</dbReference>
<dbReference type="InterPro" id="IPR015946">
    <property type="entry name" value="KH_dom-like_a/b"/>
</dbReference>
<dbReference type="AlphaFoldDB" id="A0A0A2T932"/>
<dbReference type="InterPro" id="IPR036102">
    <property type="entry name" value="OsmC/Ohrsf"/>
</dbReference>
<sequence>MAELQFHLKHDGIRTSTDYGALNISSDEEQGFRPFQLMVSSIAGCSLSVFRKILDKQRIEYEDINVKAEVTRNEDEANRIEKIHLHYVIKGKHLDEDKMYKNLETSQKNCSMVQSVKDSIEIEETLECIELSF</sequence>
<dbReference type="Pfam" id="PF02566">
    <property type="entry name" value="OsmC"/>
    <property type="match status" value="1"/>
</dbReference>
<dbReference type="PANTHER" id="PTHR34352">
    <property type="entry name" value="PROTEIN YHFA"/>
    <property type="match status" value="1"/>
</dbReference>
<dbReference type="PANTHER" id="PTHR34352:SF1">
    <property type="entry name" value="PROTEIN YHFA"/>
    <property type="match status" value="1"/>
</dbReference>
<dbReference type="InterPro" id="IPR003718">
    <property type="entry name" value="OsmC/Ohr_fam"/>
</dbReference>
<dbReference type="STRING" id="1385514.N782_14050"/>
<evidence type="ECO:0000313" key="1">
    <source>
        <dbReference type="EMBL" id="KGP72074.1"/>
    </source>
</evidence>
<evidence type="ECO:0000313" key="2">
    <source>
        <dbReference type="Proteomes" id="UP000030147"/>
    </source>
</evidence>
<dbReference type="Gene3D" id="3.30.300.20">
    <property type="match status" value="1"/>
</dbReference>
<dbReference type="RefSeq" id="WP_036820966.1">
    <property type="nucleotide sequence ID" value="NZ_AVBF01000038.1"/>
</dbReference>
<dbReference type="OrthoDB" id="13625at2"/>
<gene>
    <name evidence="1" type="ORF">N782_14050</name>
</gene>
<dbReference type="eggNOG" id="COG1765">
    <property type="taxonomic scope" value="Bacteria"/>
</dbReference>
<comment type="caution">
    <text evidence="1">The sequence shown here is derived from an EMBL/GenBank/DDBJ whole genome shotgun (WGS) entry which is preliminary data.</text>
</comment>
<dbReference type="EMBL" id="AVBF01000038">
    <property type="protein sequence ID" value="KGP72074.1"/>
    <property type="molecule type" value="Genomic_DNA"/>
</dbReference>
<organism evidence="1 2">
    <name type="scientific">Pontibacillus yanchengensis Y32</name>
    <dbReference type="NCBI Taxonomy" id="1385514"/>
    <lineage>
        <taxon>Bacteria</taxon>
        <taxon>Bacillati</taxon>
        <taxon>Bacillota</taxon>
        <taxon>Bacilli</taxon>
        <taxon>Bacillales</taxon>
        <taxon>Bacillaceae</taxon>
        <taxon>Pontibacillus</taxon>
    </lineage>
</organism>
<protein>
    <submittedName>
        <fullName evidence="1">Osmotically inducible protein C</fullName>
    </submittedName>
</protein>